<evidence type="ECO:0000256" key="3">
    <source>
        <dbReference type="ARBA" id="ARBA00022692"/>
    </source>
</evidence>
<dbReference type="AlphaFoldDB" id="A0A162NB93"/>
<name>A0A162NB93_9CRUS</name>
<dbReference type="STRING" id="35525.A0A162NB93"/>
<dbReference type="GO" id="GO:0051082">
    <property type="term" value="F:unfolded protein binding"/>
    <property type="evidence" value="ECO:0007669"/>
    <property type="project" value="TreeGrafter"/>
</dbReference>
<dbReference type="Pfam" id="PF09803">
    <property type="entry name" value="Pet100"/>
    <property type="match status" value="1"/>
</dbReference>
<gene>
    <name evidence="10" type="ORF">APZ42_015822</name>
</gene>
<evidence type="ECO:0000256" key="1">
    <source>
        <dbReference type="ARBA" id="ARBA00004167"/>
    </source>
</evidence>
<comment type="caution">
    <text evidence="10">The sequence shown here is derived from an EMBL/GenBank/DDBJ whole genome shotgun (WGS) entry which is preliminary data.</text>
</comment>
<organism evidence="10 11">
    <name type="scientific">Daphnia magna</name>
    <dbReference type="NCBI Taxonomy" id="35525"/>
    <lineage>
        <taxon>Eukaryota</taxon>
        <taxon>Metazoa</taxon>
        <taxon>Ecdysozoa</taxon>
        <taxon>Arthropoda</taxon>
        <taxon>Crustacea</taxon>
        <taxon>Branchiopoda</taxon>
        <taxon>Diplostraca</taxon>
        <taxon>Cladocera</taxon>
        <taxon>Anomopoda</taxon>
        <taxon>Daphniidae</taxon>
        <taxon>Daphnia</taxon>
    </lineage>
</organism>
<evidence type="ECO:0000256" key="8">
    <source>
        <dbReference type="ARBA" id="ARBA00038077"/>
    </source>
</evidence>
<dbReference type="InterPro" id="IPR018625">
    <property type="entry name" value="Pet100"/>
</dbReference>
<keyword evidence="6" id="KW-0496">Mitochondrion</keyword>
<dbReference type="PANTHER" id="PTHR33968:SF1">
    <property type="entry name" value="PROTEIN PET100 HOMOLOG, MITOCHONDRIAL"/>
    <property type="match status" value="1"/>
</dbReference>
<reference evidence="10 11" key="1">
    <citation type="submission" date="2016-03" db="EMBL/GenBank/DDBJ databases">
        <title>EvidentialGene: Evidence-directed Construction of Genes on Genomes.</title>
        <authorList>
            <person name="Gilbert D.G."/>
            <person name="Choi J.-H."/>
            <person name="Mockaitis K."/>
            <person name="Colbourne J."/>
            <person name="Pfrender M."/>
        </authorList>
    </citation>
    <scope>NUCLEOTIDE SEQUENCE [LARGE SCALE GENOMIC DNA]</scope>
    <source>
        <strain evidence="10 11">Xinb3</strain>
        <tissue evidence="10">Complete organism</tissue>
    </source>
</reference>
<protein>
    <submittedName>
        <fullName evidence="10">Protein PET100, mitochondrial</fullName>
    </submittedName>
</protein>
<comment type="subcellular location">
    <subcellularLocation>
        <location evidence="1">Membrane</location>
        <topology evidence="1">Single-pass membrane protein</topology>
    </subcellularLocation>
    <subcellularLocation>
        <location evidence="2">Mitochondrion membrane</location>
    </subcellularLocation>
</comment>
<feature type="transmembrane region" description="Helical" evidence="9">
    <location>
        <begin position="12"/>
        <end position="31"/>
    </location>
</feature>
<proteinExistence type="inferred from homology"/>
<evidence type="ECO:0000313" key="11">
    <source>
        <dbReference type="Proteomes" id="UP000076858"/>
    </source>
</evidence>
<sequence length="82" mass="10093">MGGWQLEAAKMALYMVFPVGLFYYFNQAEYFEDWMINLRREMYPTENRVNKKAFEDTIREMKEKREREYLRLLEEKESGSVF</sequence>
<dbReference type="GO" id="GO:0005743">
    <property type="term" value="C:mitochondrial inner membrane"/>
    <property type="evidence" value="ECO:0007669"/>
    <property type="project" value="TreeGrafter"/>
</dbReference>
<comment type="similarity">
    <text evidence="8">Belongs to the PET100 family.</text>
</comment>
<dbReference type="EMBL" id="LRGB01000568">
    <property type="protein sequence ID" value="KZS17832.1"/>
    <property type="molecule type" value="Genomic_DNA"/>
</dbReference>
<keyword evidence="5 9" id="KW-1133">Transmembrane helix</keyword>
<evidence type="ECO:0000256" key="5">
    <source>
        <dbReference type="ARBA" id="ARBA00022989"/>
    </source>
</evidence>
<evidence type="ECO:0000256" key="6">
    <source>
        <dbReference type="ARBA" id="ARBA00023128"/>
    </source>
</evidence>
<keyword evidence="4" id="KW-0809">Transit peptide</keyword>
<keyword evidence="11" id="KW-1185">Reference proteome</keyword>
<keyword evidence="7 9" id="KW-0472">Membrane</keyword>
<dbReference type="GO" id="GO:0033617">
    <property type="term" value="P:mitochondrial respiratory chain complex IV assembly"/>
    <property type="evidence" value="ECO:0007669"/>
    <property type="project" value="InterPro"/>
</dbReference>
<evidence type="ECO:0000256" key="2">
    <source>
        <dbReference type="ARBA" id="ARBA00004325"/>
    </source>
</evidence>
<evidence type="ECO:0000313" key="10">
    <source>
        <dbReference type="EMBL" id="KZS17832.1"/>
    </source>
</evidence>
<keyword evidence="3 9" id="KW-0812">Transmembrane</keyword>
<accession>A0A162NB93</accession>
<evidence type="ECO:0000256" key="9">
    <source>
        <dbReference type="SAM" id="Phobius"/>
    </source>
</evidence>
<dbReference type="PANTHER" id="PTHR33968">
    <property type="entry name" value="PROTEIN PET100 HOMOLOG, MITOCHONDRIAL"/>
    <property type="match status" value="1"/>
</dbReference>
<evidence type="ECO:0000256" key="4">
    <source>
        <dbReference type="ARBA" id="ARBA00022946"/>
    </source>
</evidence>
<dbReference type="Proteomes" id="UP000076858">
    <property type="component" value="Unassembled WGS sequence"/>
</dbReference>
<evidence type="ECO:0000256" key="7">
    <source>
        <dbReference type="ARBA" id="ARBA00023136"/>
    </source>
</evidence>